<dbReference type="EMBL" id="AM920437">
    <property type="protein sequence ID" value="CAP99652.1"/>
    <property type="molecule type" value="Genomic_DNA"/>
</dbReference>
<dbReference type="OrthoDB" id="10458544at2759"/>
<dbReference type="AlphaFoldDB" id="B6HW33"/>
<dbReference type="OMA" id="RANQMRT"/>
<proteinExistence type="predicted"/>
<name>B6HW33_PENRW</name>
<organism evidence="1 2">
    <name type="scientific">Penicillium rubens (strain ATCC 28089 / DSM 1075 / NRRL 1951 / Wisconsin 54-1255)</name>
    <name type="common">Penicillium chrysogenum</name>
    <dbReference type="NCBI Taxonomy" id="500485"/>
    <lineage>
        <taxon>Eukaryota</taxon>
        <taxon>Fungi</taxon>
        <taxon>Dikarya</taxon>
        <taxon>Ascomycota</taxon>
        <taxon>Pezizomycotina</taxon>
        <taxon>Eurotiomycetes</taxon>
        <taxon>Eurotiomycetidae</taxon>
        <taxon>Eurotiales</taxon>
        <taxon>Aspergillaceae</taxon>
        <taxon>Penicillium</taxon>
        <taxon>Penicillium chrysogenum species complex</taxon>
    </lineage>
</organism>
<evidence type="ECO:0000313" key="1">
    <source>
        <dbReference type="EMBL" id="CAP99652.1"/>
    </source>
</evidence>
<dbReference type="VEuPathDB" id="FungiDB:PCH_Pc22g23640"/>
<dbReference type="HOGENOM" id="CLU_767473_0_0_1"/>
<protein>
    <submittedName>
        <fullName evidence="1">Uncharacterized protein</fullName>
    </submittedName>
</protein>
<keyword evidence="2" id="KW-1185">Reference proteome</keyword>
<sequence>MDSIYLTGWYCFVSLKCTLHVFCTEYALRSLTYVSWMLLLWAGSKGISPACLGGHASTRYSAAYDADKLNSYTQGYVLSVSILLGTGPEDPGSCCSKVACQSQRLYHSKIDTRTMSSPSMATGRDNHMSEFVLFVQPCCIDKHDVCRDFEQPINTNPGIKYQSSRKHLGGFKCEKSKTSRKKQKSLAPRTIPRNHLANSIQKKQGRANQMRTFTRITDGKIIIMNLSKPKRERTKEQRNINGSANDDLPISHMLFPGSGSHQASLITRPARSSLLYTDFESTASFRHSAGQNSPRQIPSTDLGLPVIIYPLLHWCILCSRDCNDMRAAPISARPVSILADRRAPVWIKEGVLWLIETLESK</sequence>
<gene>
    <name evidence="1" type="ORF">Pc22g23640</name>
    <name evidence="1" type="ORF">PCH_Pc22g23640</name>
</gene>
<dbReference type="Proteomes" id="UP000000724">
    <property type="component" value="Contig Pc00c22"/>
</dbReference>
<reference evidence="1 2" key="1">
    <citation type="journal article" date="2008" name="Nat. Biotechnol.">
        <title>Genome sequencing and analysis of the filamentous fungus Penicillium chrysogenum.</title>
        <authorList>
            <person name="van den Berg M.A."/>
            <person name="Albang R."/>
            <person name="Albermann K."/>
            <person name="Badger J.H."/>
            <person name="Daran J.-M."/>
            <person name="Driessen A.J.M."/>
            <person name="Garcia-Estrada C."/>
            <person name="Fedorova N.D."/>
            <person name="Harris D.M."/>
            <person name="Heijne W.H.M."/>
            <person name="Joardar V.S."/>
            <person name="Kiel J.A.K.W."/>
            <person name="Kovalchuk A."/>
            <person name="Martin J.F."/>
            <person name="Nierman W.C."/>
            <person name="Nijland J.G."/>
            <person name="Pronk J.T."/>
            <person name="Roubos J.A."/>
            <person name="van der Klei I.J."/>
            <person name="van Peij N.N.M.E."/>
            <person name="Veenhuis M."/>
            <person name="von Doehren H."/>
            <person name="Wagner C."/>
            <person name="Wortman J.R."/>
            <person name="Bovenberg R.A.L."/>
        </authorList>
    </citation>
    <scope>NUCLEOTIDE SEQUENCE [LARGE SCALE GENOMIC DNA]</scope>
    <source>
        <strain evidence="2">ATCC 28089 / DSM 1075 / NRRL 1951 / Wisconsin 54-1255</strain>
    </source>
</reference>
<evidence type="ECO:0000313" key="2">
    <source>
        <dbReference type="Proteomes" id="UP000000724"/>
    </source>
</evidence>
<accession>B6HW33</accession>